<dbReference type="OrthoDB" id="599103at2759"/>
<dbReference type="KEGG" id="mcha:111011324"/>
<dbReference type="InterPro" id="IPR051304">
    <property type="entry name" value="SCF_F-box_domain"/>
</dbReference>
<dbReference type="Proteomes" id="UP000504603">
    <property type="component" value="Unplaced"/>
</dbReference>
<dbReference type="AlphaFoldDB" id="A0A6J1CGI5"/>
<accession>A0A6J1CGI5</accession>
<dbReference type="PANTHER" id="PTHR47123">
    <property type="entry name" value="F-BOX PROTEIN SKIP23"/>
    <property type="match status" value="1"/>
</dbReference>
<sequence>MAEWSLLPKDLLYLIAQCFETPFDTMRFRSVCSSWRSLVPPKRLRLPGQFPLLPNHGISNTTWGFFLTKRSVFRIGSPMPPSVAHSDAWLIKVEEDVSGTVKLSNPLSKCCFKPLPENFPKVLDLLNFSVSELCQEYVLHYLNFWPLSNRPGDADDLYKEKVAYKYEGNGFVLITIHVSGKLAMFKSGDGRWTTISQNALPYDDVMLFEGEFYAVDNSGATFLVESQDNVTLMVEPVFGGDKKILMESNGELLLVDMYLTIDSEGNFGLGGELPDGILREKTVGFKVFKLGGDGSKKWVEVDDLGDTMLFLAENCSFSASASSLSGCKGNCIFFTDGFFCPSGEEDDVFKGSDIAIFELDDGSISPLSDRPEYSRLFWPPPGWITSTSGVRDHIAAL</sequence>
<dbReference type="SUPFAM" id="SSF81383">
    <property type="entry name" value="F-box domain"/>
    <property type="match status" value="1"/>
</dbReference>
<dbReference type="RefSeq" id="XP_022140734.1">
    <property type="nucleotide sequence ID" value="XM_022285042.1"/>
</dbReference>
<reference evidence="3" key="1">
    <citation type="submission" date="2025-08" db="UniProtKB">
        <authorList>
            <consortium name="RefSeq"/>
        </authorList>
    </citation>
    <scope>IDENTIFICATION</scope>
    <source>
        <strain evidence="3">OHB3-1</strain>
    </source>
</reference>
<dbReference type="InterPro" id="IPR005174">
    <property type="entry name" value="KIB1-4_b-propeller"/>
</dbReference>
<dbReference type="InterPro" id="IPR036047">
    <property type="entry name" value="F-box-like_dom_sf"/>
</dbReference>
<evidence type="ECO:0000313" key="3">
    <source>
        <dbReference type="RefSeq" id="XP_022140734.1"/>
    </source>
</evidence>
<feature type="domain" description="KIB1-4 beta-propeller" evidence="1">
    <location>
        <begin position="82"/>
        <end position="350"/>
    </location>
</feature>
<gene>
    <name evidence="3" type="primary">LOC111011324</name>
</gene>
<proteinExistence type="predicted"/>
<protein>
    <submittedName>
        <fullName evidence="3">F-box protein SKIP23</fullName>
    </submittedName>
</protein>
<dbReference type="GeneID" id="111011324"/>
<organism evidence="2 3">
    <name type="scientific">Momordica charantia</name>
    <name type="common">Bitter gourd</name>
    <name type="synonym">Balsam pear</name>
    <dbReference type="NCBI Taxonomy" id="3673"/>
    <lineage>
        <taxon>Eukaryota</taxon>
        <taxon>Viridiplantae</taxon>
        <taxon>Streptophyta</taxon>
        <taxon>Embryophyta</taxon>
        <taxon>Tracheophyta</taxon>
        <taxon>Spermatophyta</taxon>
        <taxon>Magnoliopsida</taxon>
        <taxon>eudicotyledons</taxon>
        <taxon>Gunneridae</taxon>
        <taxon>Pentapetalae</taxon>
        <taxon>rosids</taxon>
        <taxon>fabids</taxon>
        <taxon>Cucurbitales</taxon>
        <taxon>Cucurbitaceae</taxon>
        <taxon>Momordiceae</taxon>
        <taxon>Momordica</taxon>
    </lineage>
</organism>
<dbReference type="PANTHER" id="PTHR47123:SF15">
    <property type="entry name" value="F-BOX PROTEIN SKIP23"/>
    <property type="match status" value="1"/>
</dbReference>
<keyword evidence="2" id="KW-1185">Reference proteome</keyword>
<evidence type="ECO:0000259" key="1">
    <source>
        <dbReference type="Pfam" id="PF03478"/>
    </source>
</evidence>
<evidence type="ECO:0000313" key="2">
    <source>
        <dbReference type="Proteomes" id="UP000504603"/>
    </source>
</evidence>
<dbReference type="Pfam" id="PF03478">
    <property type="entry name" value="Beta-prop_KIB1-4"/>
    <property type="match status" value="1"/>
</dbReference>
<name>A0A6J1CGI5_MOMCH</name>